<dbReference type="EMBL" id="JAYMYQ010000007">
    <property type="protein sequence ID" value="KAK7320432.1"/>
    <property type="molecule type" value="Genomic_DNA"/>
</dbReference>
<dbReference type="Pfam" id="PF02536">
    <property type="entry name" value="mTERF"/>
    <property type="match status" value="2"/>
</dbReference>
<evidence type="ECO:0000313" key="5">
    <source>
        <dbReference type="Proteomes" id="UP001367508"/>
    </source>
</evidence>
<evidence type="ECO:0000256" key="2">
    <source>
        <dbReference type="ARBA" id="ARBA00022472"/>
    </source>
</evidence>
<keyword evidence="2" id="KW-0805">Transcription regulation</keyword>
<dbReference type="SMART" id="SM00733">
    <property type="entry name" value="Mterf"/>
    <property type="match status" value="4"/>
</dbReference>
<protein>
    <submittedName>
        <fullName evidence="4">Uncharacterized protein</fullName>
    </submittedName>
</protein>
<keyword evidence="2" id="KW-0806">Transcription termination</keyword>
<dbReference type="InterPro" id="IPR038538">
    <property type="entry name" value="MTERF_sf"/>
</dbReference>
<dbReference type="FunFam" id="1.25.70.10:FF:000001">
    <property type="entry name" value="Mitochondrial transcription termination factor-like"/>
    <property type="match status" value="1"/>
</dbReference>
<organism evidence="4 5">
    <name type="scientific">Canavalia gladiata</name>
    <name type="common">Sword bean</name>
    <name type="synonym">Dolichos gladiatus</name>
    <dbReference type="NCBI Taxonomy" id="3824"/>
    <lineage>
        <taxon>Eukaryota</taxon>
        <taxon>Viridiplantae</taxon>
        <taxon>Streptophyta</taxon>
        <taxon>Embryophyta</taxon>
        <taxon>Tracheophyta</taxon>
        <taxon>Spermatophyta</taxon>
        <taxon>Magnoliopsida</taxon>
        <taxon>eudicotyledons</taxon>
        <taxon>Gunneridae</taxon>
        <taxon>Pentapetalae</taxon>
        <taxon>rosids</taxon>
        <taxon>fabids</taxon>
        <taxon>Fabales</taxon>
        <taxon>Fabaceae</taxon>
        <taxon>Papilionoideae</taxon>
        <taxon>50 kb inversion clade</taxon>
        <taxon>NPAAA clade</taxon>
        <taxon>indigoferoid/millettioid clade</taxon>
        <taxon>Phaseoleae</taxon>
        <taxon>Canavalia</taxon>
    </lineage>
</organism>
<keyword evidence="3" id="KW-0809">Transit peptide</keyword>
<evidence type="ECO:0000313" key="4">
    <source>
        <dbReference type="EMBL" id="KAK7320432.1"/>
    </source>
</evidence>
<evidence type="ECO:0000256" key="3">
    <source>
        <dbReference type="ARBA" id="ARBA00022946"/>
    </source>
</evidence>
<proteinExistence type="inferred from homology"/>
<dbReference type="Proteomes" id="UP001367508">
    <property type="component" value="Unassembled WGS sequence"/>
</dbReference>
<dbReference type="PANTHER" id="PTHR13068">
    <property type="entry name" value="CGI-12 PROTEIN-RELATED"/>
    <property type="match status" value="1"/>
</dbReference>
<keyword evidence="5" id="KW-1185">Reference proteome</keyword>
<dbReference type="InterPro" id="IPR003690">
    <property type="entry name" value="MTERF"/>
</dbReference>
<comment type="caution">
    <text evidence="4">The sequence shown here is derived from an EMBL/GenBank/DDBJ whole genome shotgun (WGS) entry which is preliminary data.</text>
</comment>
<sequence length="389" mass="44133">MQNFVVSRLGASFFPISYKFQWSPVRQSAFLFLTSFKSKQNPLGDDNFTISYLVTSCGLSPEAAARVSQNLKLRNKTPDKANAVLNLLKNYGFSESQISECVQQQPWLLLSDAEKTLLPKLKFLHSIGLPIPQFPSIIAHNRILLKRSLNNFLIPRYNVLKSVLHSEEQVVRALKRGAFSFLQGNVTHNLLPNVDVLRHSGVPHPCISYLVSFHPASAFTKHSKFVEIVKLVQEMKLDPLKTSFVSAIHVLVNVGTAKWESRLKAYNNWGWSNEISISVFRKFPILMSFTEERIMKSMNFLVNDMGWASEHIARVPQVLAYSFHKRIIPRCTVIKILKSKGLVKNSLNLYSFLSLTEEVFLKRIVTKFLEDVPLLAGVYQGSVDHGDVL</sequence>
<gene>
    <name evidence="4" type="ORF">VNO77_29897</name>
</gene>
<keyword evidence="2" id="KW-0804">Transcription</keyword>
<name>A0AAN9Q3B0_CANGL</name>
<dbReference type="GO" id="GO:0003676">
    <property type="term" value="F:nucleic acid binding"/>
    <property type="evidence" value="ECO:0007669"/>
    <property type="project" value="InterPro"/>
</dbReference>
<evidence type="ECO:0000256" key="1">
    <source>
        <dbReference type="ARBA" id="ARBA00007692"/>
    </source>
</evidence>
<dbReference type="Gene3D" id="1.25.70.10">
    <property type="entry name" value="Transcription termination factor 3, mitochondrial"/>
    <property type="match status" value="1"/>
</dbReference>
<dbReference type="PANTHER" id="PTHR13068:SF133">
    <property type="entry name" value="MITOCHONDRIAL TRANSCRIPTION TERMINATION FACTOR FAMILY PROTEIN"/>
    <property type="match status" value="1"/>
</dbReference>
<dbReference type="AlphaFoldDB" id="A0AAN9Q3B0"/>
<comment type="similarity">
    <text evidence="1">Belongs to the mTERF family.</text>
</comment>
<dbReference type="GO" id="GO:0006353">
    <property type="term" value="P:DNA-templated transcription termination"/>
    <property type="evidence" value="ECO:0007669"/>
    <property type="project" value="UniProtKB-KW"/>
</dbReference>
<accession>A0AAN9Q3B0</accession>
<reference evidence="4 5" key="1">
    <citation type="submission" date="2024-01" db="EMBL/GenBank/DDBJ databases">
        <title>The genomes of 5 underutilized Papilionoideae crops provide insights into root nodulation and disease resistanc.</title>
        <authorList>
            <person name="Jiang F."/>
        </authorList>
    </citation>
    <scope>NUCLEOTIDE SEQUENCE [LARGE SCALE GENOMIC DNA]</scope>
    <source>
        <strain evidence="4">LVBAO_FW01</strain>
        <tissue evidence="4">Leaves</tissue>
    </source>
</reference>